<dbReference type="Gene3D" id="1.25.40.390">
    <property type="match status" value="1"/>
</dbReference>
<comment type="similarity">
    <text evidence="2">Belongs to the SusD family.</text>
</comment>
<name>A0ABW9JJI2_9SPHI</name>
<feature type="domain" description="SusD-like N-terminal" evidence="7">
    <location>
        <begin position="13"/>
        <end position="217"/>
    </location>
</feature>
<proteinExistence type="inferred from homology"/>
<comment type="caution">
    <text evidence="8">The sequence shown here is derived from an EMBL/GenBank/DDBJ whole genome shotgun (WGS) entry which is preliminary data.</text>
</comment>
<dbReference type="SUPFAM" id="SSF48452">
    <property type="entry name" value="TPR-like"/>
    <property type="match status" value="1"/>
</dbReference>
<feature type="domain" description="RagB/SusD" evidence="6">
    <location>
        <begin position="333"/>
        <end position="446"/>
    </location>
</feature>
<evidence type="ECO:0000313" key="9">
    <source>
        <dbReference type="Proteomes" id="UP001517367"/>
    </source>
</evidence>
<dbReference type="RefSeq" id="WP_262710757.1">
    <property type="nucleotide sequence ID" value="NZ_SRMP02000026.1"/>
</dbReference>
<dbReference type="Proteomes" id="UP001517367">
    <property type="component" value="Unassembled WGS sequence"/>
</dbReference>
<keyword evidence="5" id="KW-0998">Cell outer membrane</keyword>
<evidence type="ECO:0000256" key="1">
    <source>
        <dbReference type="ARBA" id="ARBA00004442"/>
    </source>
</evidence>
<organism evidence="8 9">
    <name type="scientific">Pedobacter helvus</name>
    <dbReference type="NCBI Taxonomy" id="2563444"/>
    <lineage>
        <taxon>Bacteria</taxon>
        <taxon>Pseudomonadati</taxon>
        <taxon>Bacteroidota</taxon>
        <taxon>Sphingobacteriia</taxon>
        <taxon>Sphingobacteriales</taxon>
        <taxon>Sphingobacteriaceae</taxon>
        <taxon>Pedobacter</taxon>
    </lineage>
</organism>
<evidence type="ECO:0000259" key="7">
    <source>
        <dbReference type="Pfam" id="PF14322"/>
    </source>
</evidence>
<keyword evidence="4" id="KW-0472">Membrane</keyword>
<comment type="subcellular location">
    <subcellularLocation>
        <location evidence="1">Cell outer membrane</location>
    </subcellularLocation>
</comment>
<evidence type="ECO:0000256" key="3">
    <source>
        <dbReference type="ARBA" id="ARBA00022729"/>
    </source>
</evidence>
<keyword evidence="9" id="KW-1185">Reference proteome</keyword>
<dbReference type="InterPro" id="IPR011990">
    <property type="entry name" value="TPR-like_helical_dom_sf"/>
</dbReference>
<dbReference type="InterPro" id="IPR033985">
    <property type="entry name" value="SusD-like_N"/>
</dbReference>
<evidence type="ECO:0000256" key="4">
    <source>
        <dbReference type="ARBA" id="ARBA00023136"/>
    </source>
</evidence>
<protein>
    <submittedName>
        <fullName evidence="8">RagB/SusD family nutrient uptake outer membrane protein</fullName>
    </submittedName>
</protein>
<gene>
    <name evidence="8" type="ORF">E5L68_014125</name>
</gene>
<keyword evidence="3" id="KW-0732">Signal</keyword>
<reference evidence="8 9" key="1">
    <citation type="submission" date="2024-12" db="EMBL/GenBank/DDBJ databases">
        <authorList>
            <person name="Hu S."/>
        </authorList>
    </citation>
    <scope>NUCLEOTIDE SEQUENCE [LARGE SCALE GENOMIC DNA]</scope>
    <source>
        <strain evidence="8 9">P-25</strain>
    </source>
</reference>
<evidence type="ECO:0000313" key="8">
    <source>
        <dbReference type="EMBL" id="MFN0292538.1"/>
    </source>
</evidence>
<dbReference type="InterPro" id="IPR012944">
    <property type="entry name" value="SusD_RagB_dom"/>
</dbReference>
<dbReference type="Pfam" id="PF14322">
    <property type="entry name" value="SusD-like_3"/>
    <property type="match status" value="1"/>
</dbReference>
<dbReference type="EMBL" id="SRMP02000026">
    <property type="protein sequence ID" value="MFN0292538.1"/>
    <property type="molecule type" value="Genomic_DNA"/>
</dbReference>
<evidence type="ECO:0000256" key="2">
    <source>
        <dbReference type="ARBA" id="ARBA00006275"/>
    </source>
</evidence>
<dbReference type="Pfam" id="PF07980">
    <property type="entry name" value="SusD_RagB"/>
    <property type="match status" value="1"/>
</dbReference>
<evidence type="ECO:0000256" key="5">
    <source>
        <dbReference type="ARBA" id="ARBA00023237"/>
    </source>
</evidence>
<accession>A0ABW9JJI2</accession>
<evidence type="ECO:0000259" key="6">
    <source>
        <dbReference type="Pfam" id="PF07980"/>
    </source>
</evidence>
<sequence length="453" mass="50705">MVLLLAACSKSNFLDKKPSMDIVVAKTLTDFNNLLENTTIIRRTGSLAQMSADDYIIPDFAVWQGLSNNMQRNSYIWAKDIYGGDNGILDWNALYTSVFYANAVLDGLESAAEKSTAQGQYLKGWALFVRAYAFYDLTRNFCKAYDAGTAATDLGIPLRSTSAIEHIAQRATLQESYDRILGDLKLAETLLPAERPSANLNRPSKIAVDALMARIYLDMRNYSLAETYADKCLGRYSTLIDYNTVSPTAAVPFSTTNDELIYNTHQIPYNAEITGALPSLAAKISPELLGLYDKDDLRLPIYFAFTAATNSYSIKSGYYGAGLYPFTGLATDEVYLIKAECLARRNEPDLAMERLNSLLIRRFPNTAAKPYQPLVATSSLDALDKILLERRKELVWRGIRWHDLKRLNKEGANITLSRTLNGVVYTLPPNDPRWVFPIPDEEISESGIRQNIR</sequence>